<dbReference type="EMBL" id="CP034465">
    <property type="protein sequence ID" value="AZP04960.1"/>
    <property type="molecule type" value="Genomic_DNA"/>
</dbReference>
<dbReference type="Proteomes" id="UP000273326">
    <property type="component" value="Chromosome"/>
</dbReference>
<name>A0A3Q9BL90_9LACT</name>
<evidence type="ECO:0000313" key="1">
    <source>
        <dbReference type="EMBL" id="AZP04960.1"/>
    </source>
</evidence>
<dbReference type="KEGG" id="jeh:EJN90_10080"/>
<dbReference type="AlphaFoldDB" id="A0A3Q9BL90"/>
<keyword evidence="2" id="KW-1185">Reference proteome</keyword>
<reference evidence="2" key="1">
    <citation type="submission" date="2018-12" db="EMBL/GenBank/DDBJ databases">
        <title>Complete genome sequencing of Jeotgalibaca sp. H21T32.</title>
        <authorList>
            <person name="Bae J.-W."/>
            <person name="Lee S.-Y."/>
        </authorList>
    </citation>
    <scope>NUCLEOTIDE SEQUENCE [LARGE SCALE GENOMIC DNA]</scope>
    <source>
        <strain evidence="2">H21T32</strain>
    </source>
</reference>
<dbReference type="Pfam" id="PF13707">
    <property type="entry name" value="RloB"/>
    <property type="match status" value="1"/>
</dbReference>
<evidence type="ECO:0000313" key="2">
    <source>
        <dbReference type="Proteomes" id="UP000273326"/>
    </source>
</evidence>
<gene>
    <name evidence="1" type="ORF">EJN90_10080</name>
</gene>
<sequence length="223" mass="26270">MGSMAPCRIYRRQIGGWTMAKKNRRRKKREYKREVGTRLPGKTFLIVCEGTKTEPNYFRGFEVLSASVEIRGTGRNTLSLVHYAEKILAEREEEFDEVWLVFDKDSFSDMSFNNAVFFCEAHFDKGFRVAYSNEAFELWYLLHYEMITKPVSRFDYNAMLSKRMKKYYKKNAPNMYGKLLTRQPMAIENAKKLYEGRSNSPAKDNPSTTVFQLVEELNKHLRD</sequence>
<organism evidence="1 2">
    <name type="scientific">Jeotgalibaca ciconiae</name>
    <dbReference type="NCBI Taxonomy" id="2496265"/>
    <lineage>
        <taxon>Bacteria</taxon>
        <taxon>Bacillati</taxon>
        <taxon>Bacillota</taxon>
        <taxon>Bacilli</taxon>
        <taxon>Lactobacillales</taxon>
        <taxon>Carnobacteriaceae</taxon>
        <taxon>Jeotgalibaca</taxon>
    </lineage>
</organism>
<dbReference type="InterPro" id="IPR025591">
    <property type="entry name" value="RloB"/>
</dbReference>
<proteinExistence type="predicted"/>
<accession>A0A3Q9BL90</accession>
<dbReference type="OrthoDB" id="9796523at2"/>
<protein>
    <submittedName>
        <fullName evidence="1">RloB domain-containing protein</fullName>
    </submittedName>
</protein>